<keyword evidence="19" id="KW-1185">Reference proteome</keyword>
<evidence type="ECO:0000256" key="13">
    <source>
        <dbReference type="SAM" id="MobiDB-lite"/>
    </source>
</evidence>
<dbReference type="CDD" id="cd11661">
    <property type="entry name" value="SANT_MTA3_like"/>
    <property type="match status" value="1"/>
</dbReference>
<dbReference type="PROSITE" id="PS00028">
    <property type="entry name" value="ZINC_FINGER_C2H2_1"/>
    <property type="match status" value="1"/>
</dbReference>
<evidence type="ECO:0000259" key="14">
    <source>
        <dbReference type="PROSITE" id="PS50157"/>
    </source>
</evidence>
<dbReference type="SMART" id="SM00401">
    <property type="entry name" value="ZnF_GATA"/>
    <property type="match status" value="1"/>
</dbReference>
<dbReference type="InterPro" id="IPR001025">
    <property type="entry name" value="BAH_dom"/>
</dbReference>
<keyword evidence="10" id="KW-0539">Nucleus</keyword>
<evidence type="ECO:0000313" key="18">
    <source>
        <dbReference type="EMBL" id="KAK0164093.1"/>
    </source>
</evidence>
<dbReference type="GO" id="GO:0000122">
    <property type="term" value="P:negative regulation of transcription by RNA polymerase II"/>
    <property type="evidence" value="ECO:0007669"/>
    <property type="project" value="TreeGrafter"/>
</dbReference>
<feature type="compositionally biased region" description="Polar residues" evidence="13">
    <location>
        <begin position="97"/>
        <end position="114"/>
    </location>
</feature>
<evidence type="ECO:0000313" key="19">
    <source>
        <dbReference type="Proteomes" id="UP001168990"/>
    </source>
</evidence>
<dbReference type="Pfam" id="PF01426">
    <property type="entry name" value="BAH"/>
    <property type="match status" value="1"/>
</dbReference>
<keyword evidence="7" id="KW-0832">Ubl conjugation</keyword>
<feature type="domain" description="BAH" evidence="15">
    <location>
        <begin position="35"/>
        <end position="239"/>
    </location>
</feature>
<accession>A0AA39KJS4</accession>
<organism evidence="18 19">
    <name type="scientific">Microctonus aethiopoides</name>
    <dbReference type="NCBI Taxonomy" id="144406"/>
    <lineage>
        <taxon>Eukaryota</taxon>
        <taxon>Metazoa</taxon>
        <taxon>Ecdysozoa</taxon>
        <taxon>Arthropoda</taxon>
        <taxon>Hexapoda</taxon>
        <taxon>Insecta</taxon>
        <taxon>Pterygota</taxon>
        <taxon>Neoptera</taxon>
        <taxon>Endopterygota</taxon>
        <taxon>Hymenoptera</taxon>
        <taxon>Apocrita</taxon>
        <taxon>Ichneumonoidea</taxon>
        <taxon>Braconidae</taxon>
        <taxon>Euphorinae</taxon>
        <taxon>Microctonus</taxon>
    </lineage>
</organism>
<dbReference type="InterPro" id="IPR013087">
    <property type="entry name" value="Znf_C2H2_type"/>
</dbReference>
<reference evidence="18" key="2">
    <citation type="submission" date="2023-03" db="EMBL/GenBank/DDBJ databases">
        <authorList>
            <person name="Inwood S.N."/>
            <person name="Skelly J.G."/>
            <person name="Guhlin J."/>
            <person name="Harrop T.W.R."/>
            <person name="Goldson S.G."/>
            <person name="Dearden P.K."/>
        </authorList>
    </citation>
    <scope>NUCLEOTIDE SEQUENCE</scope>
    <source>
        <strain evidence="18">Irish</strain>
        <tissue evidence="18">Whole body</tissue>
    </source>
</reference>
<keyword evidence="8" id="KW-0007">Acetylation</keyword>
<evidence type="ECO:0000256" key="4">
    <source>
        <dbReference type="ARBA" id="ARBA00022723"/>
    </source>
</evidence>
<dbReference type="InterPro" id="IPR043151">
    <property type="entry name" value="BAH_sf"/>
</dbReference>
<dbReference type="FunFam" id="2.30.30.490:FF:000001">
    <property type="entry name" value="Metastasis-associated 1 family, member 3"/>
    <property type="match status" value="1"/>
</dbReference>
<dbReference type="GO" id="GO:0003713">
    <property type="term" value="F:transcription coactivator activity"/>
    <property type="evidence" value="ECO:0007669"/>
    <property type="project" value="TreeGrafter"/>
</dbReference>
<feature type="compositionally biased region" description="Basic residues" evidence="13">
    <location>
        <begin position="799"/>
        <end position="810"/>
    </location>
</feature>
<evidence type="ECO:0000256" key="3">
    <source>
        <dbReference type="ARBA" id="ARBA00022553"/>
    </source>
</evidence>
<keyword evidence="4" id="KW-0479">Metal-binding</keyword>
<dbReference type="Pfam" id="PF00249">
    <property type="entry name" value="Myb_DNA-binding"/>
    <property type="match status" value="1"/>
</dbReference>
<evidence type="ECO:0000256" key="5">
    <source>
        <dbReference type="ARBA" id="ARBA00022771"/>
    </source>
</evidence>
<dbReference type="Pfam" id="PF17226">
    <property type="entry name" value="MTA_R1"/>
    <property type="match status" value="1"/>
</dbReference>
<evidence type="ECO:0000256" key="12">
    <source>
        <dbReference type="PROSITE-ProRule" id="PRU00042"/>
    </source>
</evidence>
<evidence type="ECO:0008006" key="20">
    <source>
        <dbReference type="Google" id="ProtNLM"/>
    </source>
</evidence>
<dbReference type="EMBL" id="JAQQBS010001422">
    <property type="protein sequence ID" value="KAK0164093.1"/>
    <property type="molecule type" value="Genomic_DNA"/>
</dbReference>
<dbReference type="Pfam" id="PF01448">
    <property type="entry name" value="ELM2"/>
    <property type="match status" value="1"/>
</dbReference>
<keyword evidence="9" id="KW-0238">DNA-binding</keyword>
<dbReference type="PROSITE" id="PS50157">
    <property type="entry name" value="ZINC_FINGER_C2H2_2"/>
    <property type="match status" value="1"/>
</dbReference>
<evidence type="ECO:0000256" key="1">
    <source>
        <dbReference type="ARBA" id="ARBA00004123"/>
    </source>
</evidence>
<feature type="region of interest" description="Disordered" evidence="13">
    <location>
        <begin position="718"/>
        <end position="811"/>
    </location>
</feature>
<dbReference type="GO" id="GO:0016581">
    <property type="term" value="C:NuRD complex"/>
    <property type="evidence" value="ECO:0007669"/>
    <property type="project" value="TreeGrafter"/>
</dbReference>
<evidence type="ECO:0000256" key="10">
    <source>
        <dbReference type="ARBA" id="ARBA00023242"/>
    </source>
</evidence>
<dbReference type="FunFam" id="4.10.1240.50:FF:000001">
    <property type="entry name" value="Metastasis-associated 1 family, member 3"/>
    <property type="match status" value="1"/>
</dbReference>
<dbReference type="InterPro" id="IPR000679">
    <property type="entry name" value="Znf_GATA"/>
</dbReference>
<dbReference type="PROSITE" id="PS51038">
    <property type="entry name" value="BAH"/>
    <property type="match status" value="1"/>
</dbReference>
<evidence type="ECO:0000256" key="9">
    <source>
        <dbReference type="ARBA" id="ARBA00023125"/>
    </source>
</evidence>
<comment type="similarity">
    <text evidence="11">Belongs to the metastasis-associated protein family.</text>
</comment>
<feature type="domain" description="C2H2-type" evidence="14">
    <location>
        <begin position="565"/>
        <end position="590"/>
    </location>
</feature>
<dbReference type="InterPro" id="IPR040138">
    <property type="entry name" value="MIER/MTA"/>
</dbReference>
<sequence length="920" mass="101798">MPMPAEYHESHGNHEIANFGLAAAAAQDASNMTANMYRVGDYVYFETSSTSPYQIRRIEELNKTANGNVEAKVMCFFRRRDLPQTLITLADKHQLASVEQQRSESPASTQSQKLENPDPTKEMTSKDGIGPKVMNKGPGKGGWLKAPLSEAHEPHGVQEGVATAGAVAELSTKQFHQMKHRELFLSRQVETMPATHIRGKCCVTLLNETESLLSYLNKEDSFFYCLVFDPAQRTLLADKGEIRIGQKNQADGIAPAPLTPAEREADPRRLQDLETLVWTPRHSLTDRQIDQFLVVSRSVGTFARALDCSSSVKQPSLHMSAAAASRDITLFHAMDTLHRHNYDVAKAMSSLVPSTGPVLCRDEMEEWSASEANLFEEALDKYGKDFSDIRQDFLPWKTLKNVIEYYYMWKTTDRYVQQKRVKAVEAESKLKQVYIPNYNKTPTNTPTGTTILPLGNSNNSNGKGVSVLNGSSNGNITGDNSGMLMMGGVGGKPCESCQGTQSPQWYAWGPSHMQCRLCQSCWTYWKKYGGLKVPSRVDDADLDRKRSGGGSDEESKGISGAHRPHRCSIPSCGKEFKLKAHLSRHYASAHGVDLRGSGAVGTGGGSGSPRPVMKTRSAFYLRTSALARAARRLCAAQLRVRHAARAPHQPVNAAPLRHLCASPQLATKSAAELRILARAVRPRPRPRVTDIATRLGDHPVPRQPGDWDWLALTAPGQRKQPDRVFFPRPPKAPDGSLLYERVPNKPEVDRLPPTPPQPQPGIQPQQTILKRTRPSFDEINGSDGIALNAGLPGGPPPTKRAHHSQQLHSKHALDHVSPAIVPLVPPLNGRAVHSHNFPHGAPLSRSNARKQVISWMDAPDDVYFRASDQTKRIRRTLSSIELRRAARKPWRRLPAPIHPPHPQRVPATRSDDSRMVVILD</sequence>
<dbReference type="AlphaFoldDB" id="A0AA39KJS4"/>
<dbReference type="FunFam" id="1.10.10.60:FF:000012">
    <property type="entry name" value="Metastasis-associated 1 family, member 3"/>
    <property type="match status" value="1"/>
</dbReference>
<dbReference type="InterPro" id="IPR000949">
    <property type="entry name" value="ELM2_dom"/>
</dbReference>
<evidence type="ECO:0000259" key="15">
    <source>
        <dbReference type="PROSITE" id="PS51038"/>
    </source>
</evidence>
<dbReference type="SMART" id="SM00439">
    <property type="entry name" value="BAH"/>
    <property type="match status" value="1"/>
</dbReference>
<dbReference type="InterPro" id="IPR009057">
    <property type="entry name" value="Homeodomain-like_sf"/>
</dbReference>
<dbReference type="PANTHER" id="PTHR10865:SF29">
    <property type="entry name" value="METASTASIS ASSOCIATED 1-LIKE, ISOFORM D"/>
    <property type="match status" value="1"/>
</dbReference>
<keyword evidence="5 12" id="KW-0863">Zinc-finger</keyword>
<dbReference type="Gene3D" id="1.10.10.60">
    <property type="entry name" value="Homeodomain-like"/>
    <property type="match status" value="1"/>
</dbReference>
<feature type="region of interest" description="Disordered" evidence="13">
    <location>
        <begin position="892"/>
        <end position="913"/>
    </location>
</feature>
<protein>
    <recommendedName>
        <fullName evidence="20">Metastasis-associated protein MTA3</fullName>
    </recommendedName>
</protein>
<dbReference type="Gene3D" id="4.10.1240.50">
    <property type="match status" value="1"/>
</dbReference>
<dbReference type="Gene3D" id="3.30.160.60">
    <property type="entry name" value="Classic Zinc Finger"/>
    <property type="match status" value="1"/>
</dbReference>
<feature type="domain" description="ELM2" evidence="16">
    <location>
        <begin position="240"/>
        <end position="355"/>
    </location>
</feature>
<dbReference type="PROSITE" id="PS51293">
    <property type="entry name" value="SANT"/>
    <property type="match status" value="1"/>
</dbReference>
<dbReference type="FunFam" id="2.30.30.490:FF:000022">
    <property type="entry name" value="Blast:Metastasis-associated protein MTA3"/>
    <property type="match status" value="1"/>
</dbReference>
<dbReference type="InterPro" id="IPR035170">
    <property type="entry name" value="MTA1_R1"/>
</dbReference>
<dbReference type="PANTHER" id="PTHR10865">
    <property type="entry name" value="METASTASIS-ASSOCIATED PROTEIN AND MESODERM INDUCTION EARLY RESPONSE PROTEIN"/>
    <property type="match status" value="1"/>
</dbReference>
<keyword evidence="3" id="KW-0597">Phosphoprotein</keyword>
<evidence type="ECO:0000259" key="17">
    <source>
        <dbReference type="PROSITE" id="PS51293"/>
    </source>
</evidence>
<dbReference type="CDD" id="cd04709">
    <property type="entry name" value="BAH_MTA"/>
    <property type="match status" value="1"/>
</dbReference>
<dbReference type="GO" id="GO:0008270">
    <property type="term" value="F:zinc ion binding"/>
    <property type="evidence" value="ECO:0007669"/>
    <property type="project" value="UniProtKB-KW"/>
</dbReference>
<keyword evidence="2" id="KW-1017">Isopeptide bond</keyword>
<dbReference type="GO" id="GO:0003714">
    <property type="term" value="F:transcription corepressor activity"/>
    <property type="evidence" value="ECO:0007669"/>
    <property type="project" value="TreeGrafter"/>
</dbReference>
<dbReference type="GO" id="GO:0042826">
    <property type="term" value="F:histone deacetylase binding"/>
    <property type="evidence" value="ECO:0007669"/>
    <property type="project" value="TreeGrafter"/>
</dbReference>
<dbReference type="Pfam" id="PF00320">
    <property type="entry name" value="GATA"/>
    <property type="match status" value="1"/>
</dbReference>
<dbReference type="SMART" id="SM00717">
    <property type="entry name" value="SANT"/>
    <property type="match status" value="1"/>
</dbReference>
<dbReference type="SUPFAM" id="SSF46689">
    <property type="entry name" value="Homeodomain-like"/>
    <property type="match status" value="1"/>
</dbReference>
<keyword evidence="6" id="KW-0862">Zinc</keyword>
<evidence type="ECO:0000256" key="8">
    <source>
        <dbReference type="ARBA" id="ARBA00022990"/>
    </source>
</evidence>
<feature type="region of interest" description="Disordered" evidence="13">
    <location>
        <begin position="540"/>
        <end position="565"/>
    </location>
</feature>
<dbReference type="PROSITE" id="PS51156">
    <property type="entry name" value="ELM2"/>
    <property type="match status" value="1"/>
</dbReference>
<feature type="domain" description="SANT" evidence="17">
    <location>
        <begin position="362"/>
        <end position="414"/>
    </location>
</feature>
<evidence type="ECO:0000256" key="11">
    <source>
        <dbReference type="ARBA" id="ARBA00093454"/>
    </source>
</evidence>
<gene>
    <name evidence="18" type="ORF">PV328_002758</name>
</gene>
<comment type="caution">
    <text evidence="18">The sequence shown here is derived from an EMBL/GenBank/DDBJ whole genome shotgun (WGS) entry which is preliminary data.</text>
</comment>
<dbReference type="GO" id="GO:0043565">
    <property type="term" value="F:sequence-specific DNA binding"/>
    <property type="evidence" value="ECO:0007669"/>
    <property type="project" value="InterPro"/>
</dbReference>
<feature type="region of interest" description="Disordered" evidence="13">
    <location>
        <begin position="97"/>
        <end position="147"/>
    </location>
</feature>
<dbReference type="InterPro" id="IPR001005">
    <property type="entry name" value="SANT/Myb"/>
</dbReference>
<evidence type="ECO:0000256" key="2">
    <source>
        <dbReference type="ARBA" id="ARBA00022499"/>
    </source>
</evidence>
<comment type="subcellular location">
    <subcellularLocation>
        <location evidence="1">Nucleus</location>
    </subcellularLocation>
</comment>
<proteinExistence type="inferred from homology"/>
<dbReference type="InterPro" id="IPR017884">
    <property type="entry name" value="SANT_dom"/>
</dbReference>
<feature type="compositionally biased region" description="Basic and acidic residues" evidence="13">
    <location>
        <begin position="115"/>
        <end position="125"/>
    </location>
</feature>
<feature type="compositionally biased region" description="Pro residues" evidence="13">
    <location>
        <begin position="752"/>
        <end position="761"/>
    </location>
</feature>
<name>A0AA39KJS4_9HYME</name>
<reference evidence="18" key="1">
    <citation type="journal article" date="2023" name="bioRxiv">
        <title>Scaffold-level genome assemblies of two parasitoid biocontrol wasps reveal the parthenogenesis mechanism and an associated novel virus.</title>
        <authorList>
            <person name="Inwood S."/>
            <person name="Skelly J."/>
            <person name="Guhlin J."/>
            <person name="Harrop T."/>
            <person name="Goldson S."/>
            <person name="Dearden P."/>
        </authorList>
    </citation>
    <scope>NUCLEOTIDE SEQUENCE</scope>
    <source>
        <strain evidence="18">Irish</strain>
        <tissue evidence="18">Whole body</tissue>
    </source>
</reference>
<dbReference type="Proteomes" id="UP001168990">
    <property type="component" value="Unassembled WGS sequence"/>
</dbReference>
<dbReference type="SMART" id="SM01189">
    <property type="entry name" value="ELM2"/>
    <property type="match status" value="1"/>
</dbReference>
<evidence type="ECO:0000256" key="7">
    <source>
        <dbReference type="ARBA" id="ARBA00022843"/>
    </source>
</evidence>
<dbReference type="GO" id="GO:0003682">
    <property type="term" value="F:chromatin binding"/>
    <property type="evidence" value="ECO:0007669"/>
    <property type="project" value="InterPro"/>
</dbReference>
<evidence type="ECO:0000256" key="6">
    <source>
        <dbReference type="ARBA" id="ARBA00022833"/>
    </source>
</evidence>
<evidence type="ECO:0000259" key="16">
    <source>
        <dbReference type="PROSITE" id="PS51156"/>
    </source>
</evidence>
<dbReference type="CDD" id="cd00202">
    <property type="entry name" value="ZnF_GATA"/>
    <property type="match status" value="1"/>
</dbReference>
<dbReference type="Gene3D" id="2.30.30.490">
    <property type="match status" value="1"/>
</dbReference>